<dbReference type="GO" id="GO:0003676">
    <property type="term" value="F:nucleic acid binding"/>
    <property type="evidence" value="ECO:0007669"/>
    <property type="project" value="InterPro"/>
</dbReference>
<keyword evidence="2" id="KW-0949">S-adenosyl-L-methionine</keyword>
<dbReference type="RefSeq" id="WP_200597877.1">
    <property type="nucleotide sequence ID" value="NZ_JAEPBG010000023.1"/>
</dbReference>
<reference evidence="4" key="1">
    <citation type="submission" date="2021-01" db="EMBL/GenBank/DDBJ databases">
        <title>Genome sequence of strain Noviherbaspirillum sp. DKR-6.</title>
        <authorList>
            <person name="Chaudhary D.K."/>
        </authorList>
    </citation>
    <scope>NUCLEOTIDE SEQUENCE</scope>
    <source>
        <strain evidence="4">DKR-6</strain>
    </source>
</reference>
<gene>
    <name evidence="4" type="ORF">JJB74_28350</name>
</gene>
<organism evidence="4 5">
    <name type="scientific">Noviherbaspirillum pedocola</name>
    <dbReference type="NCBI Taxonomy" id="2801341"/>
    <lineage>
        <taxon>Bacteria</taxon>
        <taxon>Pseudomonadati</taxon>
        <taxon>Pseudomonadota</taxon>
        <taxon>Betaproteobacteria</taxon>
        <taxon>Burkholderiales</taxon>
        <taxon>Oxalobacteraceae</taxon>
        <taxon>Noviherbaspirillum</taxon>
    </lineage>
</organism>
<dbReference type="InterPro" id="IPR002052">
    <property type="entry name" value="DNA_methylase_N6_adenine_CS"/>
</dbReference>
<dbReference type="PROSITE" id="PS00092">
    <property type="entry name" value="N6_MTASE"/>
    <property type="match status" value="1"/>
</dbReference>
<dbReference type="Proteomes" id="UP000622890">
    <property type="component" value="Unassembled WGS sequence"/>
</dbReference>
<evidence type="ECO:0000313" key="4">
    <source>
        <dbReference type="EMBL" id="MBK4738546.1"/>
    </source>
</evidence>
<proteinExistence type="predicted"/>
<dbReference type="Gene3D" id="3.40.50.150">
    <property type="entry name" value="Vaccinia Virus protein VP39"/>
    <property type="match status" value="1"/>
</dbReference>
<sequence>MTPAASHLDDNALLELLILLRQHGYRHITVTPATHARVLAQRSNARSLADVFGWNMTFAPQVLPEEILAVMRRAGILLERDGLAKSLLRVSSLDDALLLHSGYPTEAEDAVFFGPDTYRFVRFMQDAVERHPLPPQARILDIGCGSGAGGLALARHGARPVLNDINPLALRLAAVNARAAGIAAEFLEGDGTADRGGEFDCIIANPPYLVDASERTYRHGGSRLGRELSVRIAESALRRLAPGGRLLLYTGVAIVDGVDGFLEEMRMLLDEAGCAWRYTEIDPDVFGEELEQAAYHDADRIAAVGLEAVRAQRCAVMG</sequence>
<dbReference type="EMBL" id="JAEPBG010000023">
    <property type="protein sequence ID" value="MBK4738546.1"/>
    <property type="molecule type" value="Genomic_DNA"/>
</dbReference>
<dbReference type="CDD" id="cd02440">
    <property type="entry name" value="AdoMet_MTases"/>
    <property type="match status" value="1"/>
</dbReference>
<dbReference type="InterPro" id="IPR007848">
    <property type="entry name" value="Small_mtfrase_dom"/>
</dbReference>
<dbReference type="SUPFAM" id="SSF53335">
    <property type="entry name" value="S-adenosyl-L-methionine-dependent methyltransferases"/>
    <property type="match status" value="1"/>
</dbReference>
<dbReference type="PANTHER" id="PTHR18895">
    <property type="entry name" value="HEMK METHYLTRANSFERASE"/>
    <property type="match status" value="1"/>
</dbReference>
<dbReference type="GO" id="GO:0032259">
    <property type="term" value="P:methylation"/>
    <property type="evidence" value="ECO:0007669"/>
    <property type="project" value="UniProtKB-KW"/>
</dbReference>
<keyword evidence="5" id="KW-1185">Reference proteome</keyword>
<evidence type="ECO:0000259" key="3">
    <source>
        <dbReference type="Pfam" id="PF05175"/>
    </source>
</evidence>
<evidence type="ECO:0000256" key="1">
    <source>
        <dbReference type="ARBA" id="ARBA00022603"/>
    </source>
</evidence>
<dbReference type="AlphaFoldDB" id="A0A934T0P2"/>
<dbReference type="Pfam" id="PF05175">
    <property type="entry name" value="MTS"/>
    <property type="match status" value="1"/>
</dbReference>
<dbReference type="GO" id="GO:0036009">
    <property type="term" value="F:protein-glutamine N-methyltransferase activity"/>
    <property type="evidence" value="ECO:0007669"/>
    <property type="project" value="TreeGrafter"/>
</dbReference>
<dbReference type="PANTHER" id="PTHR18895:SF74">
    <property type="entry name" value="MTRF1L RELEASE FACTOR GLUTAMINE METHYLTRANSFERASE"/>
    <property type="match status" value="1"/>
</dbReference>
<comment type="caution">
    <text evidence="4">The sequence shown here is derived from an EMBL/GenBank/DDBJ whole genome shotgun (WGS) entry which is preliminary data.</text>
</comment>
<protein>
    <submittedName>
        <fullName evidence="4">Methyltransferase</fullName>
    </submittedName>
</protein>
<dbReference type="InterPro" id="IPR050320">
    <property type="entry name" value="N5-glutamine_MTase"/>
</dbReference>
<keyword evidence="1 4" id="KW-0808">Transferase</keyword>
<evidence type="ECO:0000313" key="5">
    <source>
        <dbReference type="Proteomes" id="UP000622890"/>
    </source>
</evidence>
<dbReference type="InterPro" id="IPR029063">
    <property type="entry name" value="SAM-dependent_MTases_sf"/>
</dbReference>
<name>A0A934T0P2_9BURK</name>
<keyword evidence="1 4" id="KW-0489">Methyltransferase</keyword>
<evidence type="ECO:0000256" key="2">
    <source>
        <dbReference type="ARBA" id="ARBA00022691"/>
    </source>
</evidence>
<feature type="domain" description="Methyltransferase small" evidence="3">
    <location>
        <begin position="135"/>
        <end position="248"/>
    </location>
</feature>
<accession>A0A934T0P2</accession>